<feature type="transmembrane region" description="Helical" evidence="7">
    <location>
        <begin position="46"/>
        <end position="67"/>
    </location>
</feature>
<keyword evidence="4 7" id="KW-0812">Transmembrane</keyword>
<sequence length="216" mass="23027">MAHIHLEDGSFTVFWVLLWWLIAILLIGIALYLLRSSKKPDPKKITIAAFVTTAAFAIFQVQVPVFGGVHLNLTPLIGILAGPLLGTLIIFIVNILSAAIGHGGWGLVGANVLVNLSEVIVAWYVFRSMNKITSNKFSSAGVAAIISLFVGNLVMMAIILISGIQGVHQTPGELLSGLSLLAAVNMGVAVIEAFITGFIIVYIGKIRPDLLEGSRK</sequence>
<feature type="transmembrane region" description="Helical" evidence="7">
    <location>
        <begin position="12"/>
        <end position="34"/>
    </location>
</feature>
<feature type="transmembrane region" description="Helical" evidence="7">
    <location>
        <begin position="73"/>
        <end position="93"/>
    </location>
</feature>
<dbReference type="Pfam" id="PF01891">
    <property type="entry name" value="CbiM"/>
    <property type="match status" value="1"/>
</dbReference>
<dbReference type="OrthoDB" id="270707at2157"/>
<comment type="subcellular location">
    <subcellularLocation>
        <location evidence="1">Cell membrane</location>
        <topology evidence="1">Multi-pass membrane protein</topology>
    </subcellularLocation>
</comment>
<evidence type="ECO:0000256" key="6">
    <source>
        <dbReference type="ARBA" id="ARBA00023136"/>
    </source>
</evidence>
<evidence type="ECO:0000313" key="8">
    <source>
        <dbReference type="EMBL" id="PWR73051.1"/>
    </source>
</evidence>
<evidence type="ECO:0000256" key="1">
    <source>
        <dbReference type="ARBA" id="ARBA00004651"/>
    </source>
</evidence>
<name>A0A2V2NBU8_9EURY</name>
<feature type="transmembrane region" description="Helical" evidence="7">
    <location>
        <begin position="174"/>
        <end position="203"/>
    </location>
</feature>
<dbReference type="GeneID" id="97550013"/>
<keyword evidence="5 7" id="KW-1133">Transmembrane helix</keyword>
<keyword evidence="9" id="KW-1185">Reference proteome</keyword>
<keyword evidence="6 7" id="KW-0472">Membrane</keyword>
<dbReference type="Gene3D" id="1.10.1760.20">
    <property type="match status" value="1"/>
</dbReference>
<evidence type="ECO:0000256" key="3">
    <source>
        <dbReference type="ARBA" id="ARBA00022475"/>
    </source>
</evidence>
<keyword evidence="2" id="KW-0813">Transport</keyword>
<organism evidence="8 9">
    <name type="scientific">Methanospirillum lacunae</name>
    <dbReference type="NCBI Taxonomy" id="668570"/>
    <lineage>
        <taxon>Archaea</taxon>
        <taxon>Methanobacteriati</taxon>
        <taxon>Methanobacteriota</taxon>
        <taxon>Stenosarchaea group</taxon>
        <taxon>Methanomicrobia</taxon>
        <taxon>Methanomicrobiales</taxon>
        <taxon>Methanospirillaceae</taxon>
        <taxon>Methanospirillum</taxon>
    </lineage>
</organism>
<comment type="caution">
    <text evidence="8">The sequence shown here is derived from an EMBL/GenBank/DDBJ whole genome shotgun (WGS) entry which is preliminary data.</text>
</comment>
<dbReference type="EMBL" id="QGMY01000004">
    <property type="protein sequence ID" value="PWR73051.1"/>
    <property type="molecule type" value="Genomic_DNA"/>
</dbReference>
<dbReference type="PANTHER" id="PTHR34229">
    <property type="entry name" value="METAL TRANSPORT PROTEIN HI_1621-RELATED"/>
    <property type="match status" value="1"/>
</dbReference>
<dbReference type="GO" id="GO:0000041">
    <property type="term" value="P:transition metal ion transport"/>
    <property type="evidence" value="ECO:0007669"/>
    <property type="project" value="InterPro"/>
</dbReference>
<dbReference type="PANTHER" id="PTHR34229:SF1">
    <property type="entry name" value="METAL TRANSPORT PROTEIN HI_1621-RELATED"/>
    <property type="match status" value="1"/>
</dbReference>
<proteinExistence type="predicted"/>
<reference evidence="8 9" key="1">
    <citation type="submission" date="2018-05" db="EMBL/GenBank/DDBJ databases">
        <title>Draft genome of Methanospirillum lacunae Ki8-1.</title>
        <authorList>
            <person name="Dueholm M.S."/>
            <person name="Nielsen P.H."/>
            <person name="Bakmann L.F."/>
            <person name="Otzen D.E."/>
        </authorList>
    </citation>
    <scope>NUCLEOTIDE SEQUENCE [LARGE SCALE GENOMIC DNA]</scope>
    <source>
        <strain evidence="8 9">Ki8-1</strain>
    </source>
</reference>
<feature type="transmembrane region" description="Helical" evidence="7">
    <location>
        <begin position="138"/>
        <end position="162"/>
    </location>
</feature>
<keyword evidence="3" id="KW-1003">Cell membrane</keyword>
<accession>A0A2V2NBU8</accession>
<feature type="transmembrane region" description="Helical" evidence="7">
    <location>
        <begin position="105"/>
        <end position="126"/>
    </location>
</feature>
<evidence type="ECO:0000256" key="7">
    <source>
        <dbReference type="SAM" id="Phobius"/>
    </source>
</evidence>
<dbReference type="AlphaFoldDB" id="A0A2V2NBU8"/>
<evidence type="ECO:0000313" key="9">
    <source>
        <dbReference type="Proteomes" id="UP000245657"/>
    </source>
</evidence>
<dbReference type="RefSeq" id="WP_109967952.1">
    <property type="nucleotide sequence ID" value="NZ_CP176093.1"/>
</dbReference>
<evidence type="ECO:0000256" key="4">
    <source>
        <dbReference type="ARBA" id="ARBA00022692"/>
    </source>
</evidence>
<evidence type="ECO:0000256" key="5">
    <source>
        <dbReference type="ARBA" id="ARBA00022989"/>
    </source>
</evidence>
<dbReference type="GO" id="GO:0005886">
    <property type="term" value="C:plasma membrane"/>
    <property type="evidence" value="ECO:0007669"/>
    <property type="project" value="UniProtKB-SubCell"/>
</dbReference>
<dbReference type="Proteomes" id="UP000245657">
    <property type="component" value="Unassembled WGS sequence"/>
</dbReference>
<evidence type="ECO:0000256" key="2">
    <source>
        <dbReference type="ARBA" id="ARBA00022448"/>
    </source>
</evidence>
<gene>
    <name evidence="8" type="ORF">DK846_05570</name>
</gene>
<dbReference type="InterPro" id="IPR002751">
    <property type="entry name" value="CbiM/NikMN"/>
</dbReference>
<protein>
    <submittedName>
        <fullName evidence="8">Cobalamin biosynthesis protein CobM</fullName>
    </submittedName>
</protein>